<dbReference type="InterPro" id="IPR050638">
    <property type="entry name" value="AA-Vitamin_Transporters"/>
</dbReference>
<sequence>MDSVEQGLTSQPPQEAGTPGRRAQGRRRVIALLSLLGATLFWAGNYVVGAGAVHSIDPLSLVFLRWAIALVPLLLIAQLVEKPCWRSVAAAWPWLLALSVCGLLGYNLLLYFALEHTDAFNASLINAFNPALITLAAAVFLRERLTPMAVAGVLMALAGVLIVISGGNVGRLATAGFGTGEVLMVGAVVVWTAYTVIGRLAPRIPPITATAVQAAVAVALLAPVRFATGGLAFPGTGSALASLLFIAIFPSVLSYVLWNRALTVLPAAGAGVFLNLITVFTAVLTILAGQVHTAAQFVGGAIVVGGVIVTNARAFRRKHPAGA</sequence>
<organism evidence="9 10">
    <name type="scientific">Pseudarthrobacter defluvii</name>
    <dbReference type="NCBI Taxonomy" id="410837"/>
    <lineage>
        <taxon>Bacteria</taxon>
        <taxon>Bacillati</taxon>
        <taxon>Actinomycetota</taxon>
        <taxon>Actinomycetes</taxon>
        <taxon>Micrococcales</taxon>
        <taxon>Micrococcaceae</taxon>
        <taxon>Pseudarthrobacter</taxon>
    </lineage>
</organism>
<dbReference type="InterPro" id="IPR037185">
    <property type="entry name" value="EmrE-like"/>
</dbReference>
<evidence type="ECO:0000313" key="9">
    <source>
        <dbReference type="EMBL" id="MDQ0118577.1"/>
    </source>
</evidence>
<comment type="subcellular location">
    <subcellularLocation>
        <location evidence="1">Membrane</location>
        <topology evidence="1">Multi-pass membrane protein</topology>
    </subcellularLocation>
</comment>
<comment type="similarity">
    <text evidence="2">Belongs to the EamA transporter family.</text>
</comment>
<dbReference type="Proteomes" id="UP001226389">
    <property type="component" value="Unassembled WGS sequence"/>
</dbReference>
<reference evidence="9 10" key="1">
    <citation type="submission" date="2023-07" db="EMBL/GenBank/DDBJ databases">
        <title>Sorghum-associated microbial communities from plants grown in Nebraska, USA.</title>
        <authorList>
            <person name="Schachtman D."/>
        </authorList>
    </citation>
    <scope>NUCLEOTIDE SEQUENCE [LARGE SCALE GENOMIC DNA]</scope>
    <source>
        <strain evidence="9 10">DS994</strain>
    </source>
</reference>
<feature type="transmembrane region" description="Helical" evidence="7">
    <location>
        <begin position="148"/>
        <end position="166"/>
    </location>
</feature>
<evidence type="ECO:0000256" key="5">
    <source>
        <dbReference type="ARBA" id="ARBA00023136"/>
    </source>
</evidence>
<name>A0ABT9UG00_9MICC</name>
<feature type="transmembrane region" description="Helical" evidence="7">
    <location>
        <begin position="206"/>
        <end position="227"/>
    </location>
</feature>
<feature type="transmembrane region" description="Helical" evidence="7">
    <location>
        <begin position="60"/>
        <end position="80"/>
    </location>
</feature>
<feature type="compositionally biased region" description="Polar residues" evidence="6">
    <location>
        <begin position="1"/>
        <end position="13"/>
    </location>
</feature>
<dbReference type="RefSeq" id="WP_307489655.1">
    <property type="nucleotide sequence ID" value="NZ_JAUSSY010000005.1"/>
</dbReference>
<dbReference type="EMBL" id="JAUSSY010000005">
    <property type="protein sequence ID" value="MDQ0118577.1"/>
    <property type="molecule type" value="Genomic_DNA"/>
</dbReference>
<feature type="domain" description="EamA" evidence="8">
    <location>
        <begin position="179"/>
        <end position="311"/>
    </location>
</feature>
<dbReference type="PANTHER" id="PTHR32322:SF2">
    <property type="entry name" value="EAMA DOMAIN-CONTAINING PROTEIN"/>
    <property type="match status" value="1"/>
</dbReference>
<evidence type="ECO:0000259" key="8">
    <source>
        <dbReference type="Pfam" id="PF00892"/>
    </source>
</evidence>
<evidence type="ECO:0000256" key="6">
    <source>
        <dbReference type="SAM" id="MobiDB-lite"/>
    </source>
</evidence>
<gene>
    <name evidence="9" type="ORF">J2T22_001755</name>
</gene>
<comment type="caution">
    <text evidence="9">The sequence shown here is derived from an EMBL/GenBank/DDBJ whole genome shotgun (WGS) entry which is preliminary data.</text>
</comment>
<evidence type="ECO:0000256" key="7">
    <source>
        <dbReference type="SAM" id="Phobius"/>
    </source>
</evidence>
<evidence type="ECO:0000256" key="3">
    <source>
        <dbReference type="ARBA" id="ARBA00022692"/>
    </source>
</evidence>
<feature type="transmembrane region" description="Helical" evidence="7">
    <location>
        <begin position="294"/>
        <end position="315"/>
    </location>
</feature>
<evidence type="ECO:0000256" key="4">
    <source>
        <dbReference type="ARBA" id="ARBA00022989"/>
    </source>
</evidence>
<proteinExistence type="inferred from homology"/>
<feature type="domain" description="EamA" evidence="8">
    <location>
        <begin position="30"/>
        <end position="164"/>
    </location>
</feature>
<dbReference type="Gene3D" id="1.10.3730.20">
    <property type="match status" value="1"/>
</dbReference>
<protein>
    <submittedName>
        <fullName evidence="9">Drug/metabolite transporter (DMT)-like permease</fullName>
    </submittedName>
</protein>
<evidence type="ECO:0000256" key="2">
    <source>
        <dbReference type="ARBA" id="ARBA00007362"/>
    </source>
</evidence>
<feature type="transmembrane region" description="Helical" evidence="7">
    <location>
        <begin position="239"/>
        <end position="258"/>
    </location>
</feature>
<feature type="transmembrane region" description="Helical" evidence="7">
    <location>
        <begin position="92"/>
        <end position="114"/>
    </location>
</feature>
<dbReference type="SUPFAM" id="SSF103481">
    <property type="entry name" value="Multidrug resistance efflux transporter EmrE"/>
    <property type="match status" value="2"/>
</dbReference>
<dbReference type="PANTHER" id="PTHR32322">
    <property type="entry name" value="INNER MEMBRANE TRANSPORTER"/>
    <property type="match status" value="1"/>
</dbReference>
<feature type="region of interest" description="Disordered" evidence="6">
    <location>
        <begin position="1"/>
        <end position="23"/>
    </location>
</feature>
<keyword evidence="10" id="KW-1185">Reference proteome</keyword>
<evidence type="ECO:0000313" key="10">
    <source>
        <dbReference type="Proteomes" id="UP001226389"/>
    </source>
</evidence>
<feature type="transmembrane region" description="Helical" evidence="7">
    <location>
        <begin position="265"/>
        <end position="288"/>
    </location>
</feature>
<evidence type="ECO:0000256" key="1">
    <source>
        <dbReference type="ARBA" id="ARBA00004141"/>
    </source>
</evidence>
<keyword evidence="4 7" id="KW-1133">Transmembrane helix</keyword>
<feature type="transmembrane region" description="Helical" evidence="7">
    <location>
        <begin position="120"/>
        <end position="141"/>
    </location>
</feature>
<dbReference type="InterPro" id="IPR000620">
    <property type="entry name" value="EamA_dom"/>
</dbReference>
<feature type="transmembrane region" description="Helical" evidence="7">
    <location>
        <begin position="172"/>
        <end position="194"/>
    </location>
</feature>
<keyword evidence="5 7" id="KW-0472">Membrane</keyword>
<feature type="transmembrane region" description="Helical" evidence="7">
    <location>
        <begin position="29"/>
        <end position="48"/>
    </location>
</feature>
<dbReference type="Pfam" id="PF00892">
    <property type="entry name" value="EamA"/>
    <property type="match status" value="2"/>
</dbReference>
<keyword evidence="3 7" id="KW-0812">Transmembrane</keyword>
<accession>A0ABT9UG00</accession>